<feature type="transmembrane region" description="Helical" evidence="12">
    <location>
        <begin position="308"/>
        <end position="330"/>
    </location>
</feature>
<accession>B3RF86</accession>
<name>B3RF86_SORAR</name>
<keyword evidence="7 11" id="KW-0297">G-protein coupled receptor</keyword>
<evidence type="ECO:0000256" key="5">
    <source>
        <dbReference type="ARBA" id="ARBA00022725"/>
    </source>
</evidence>
<gene>
    <name evidence="14" type="primary">OR51F1</name>
</gene>
<feature type="transmembrane region" description="Helical" evidence="12">
    <location>
        <begin position="101"/>
        <end position="122"/>
    </location>
</feature>
<dbReference type="InterPro" id="IPR017452">
    <property type="entry name" value="GPCR_Rhodpsn_7TM"/>
</dbReference>
<sequence>MESLGNKTSAFPTFLLTGIPGLESAHAWISIPFCCLYGFAILGNSMILFVIITQQSLHEPMYYFLSMLSATDLGLTVSTMSTTLAILWFDARKISLDSCLTQLFFLHGFTFMESGILVAMAFDRYVAICNPLRYTTILTNSRIIQLVIIITIRIVVLMVPVLLLLKRLSFCKTSAFPTFWLTGIPGLESALAWISIPFCCLYAFAILGNSMILFVIITQQSLHEPMYYFLSMLSATDLGLTVSTMSTTLAVLWFDARKISFDSCLVQLFFLHGFTFMESGILVAMAFDRYVAICNPLRYTTILTNSRIIQLVIIIIIRFLLLMVPVLLLLKRLSFCKANILSHSYCYHPDVLKLACSDNRPNSIFGLIALALTTGIDTPSIVVSYILIIRSVLIIASPEERHKTFSTCVSHIGAVAIFYIPFISLSLLHRYGHSAPKLLHSMMANIFLILPPVLNPIIYSVKTKQIRKAILSLLTNK</sequence>
<dbReference type="GO" id="GO:0004984">
    <property type="term" value="F:olfactory receptor activity"/>
    <property type="evidence" value="ECO:0007669"/>
    <property type="project" value="InterPro"/>
</dbReference>
<feature type="transmembrane region" description="Helical" evidence="12">
    <location>
        <begin position="25"/>
        <end position="51"/>
    </location>
</feature>
<evidence type="ECO:0000256" key="4">
    <source>
        <dbReference type="ARBA" id="ARBA00022692"/>
    </source>
</evidence>
<dbReference type="InterPro" id="IPR000276">
    <property type="entry name" value="GPCR_Rhodpsn"/>
</dbReference>
<dbReference type="FunFam" id="1.20.1070.10:FF:000002">
    <property type="entry name" value="Olfactory receptor"/>
    <property type="match status" value="2"/>
</dbReference>
<evidence type="ECO:0000256" key="12">
    <source>
        <dbReference type="SAM" id="Phobius"/>
    </source>
</evidence>
<feature type="transmembrane region" description="Helical" evidence="12">
    <location>
        <begin position="228"/>
        <end position="254"/>
    </location>
</feature>
<dbReference type="EMBL" id="DP000787">
    <property type="protein sequence ID" value="ACE79102.1"/>
    <property type="molecule type" value="Genomic_DNA"/>
</dbReference>
<evidence type="ECO:0000256" key="3">
    <source>
        <dbReference type="ARBA" id="ARBA00022606"/>
    </source>
</evidence>
<keyword evidence="3" id="KW-0716">Sensory transduction</keyword>
<keyword evidence="8 12" id="KW-0472">Membrane</keyword>
<feature type="transmembrane region" description="Helical" evidence="12">
    <location>
        <begin position="266"/>
        <end position="287"/>
    </location>
</feature>
<evidence type="ECO:0000256" key="6">
    <source>
        <dbReference type="ARBA" id="ARBA00022989"/>
    </source>
</evidence>
<dbReference type="InterPro" id="IPR000725">
    <property type="entry name" value="Olfact_rcpt"/>
</dbReference>
<dbReference type="PROSITE" id="PS00237">
    <property type="entry name" value="G_PROTEIN_RECEP_F1_1"/>
    <property type="match status" value="1"/>
</dbReference>
<dbReference type="PRINTS" id="PR00237">
    <property type="entry name" value="GPCRRHODOPSN"/>
</dbReference>
<comment type="function">
    <text evidence="1">Putative odorant or sperm cell receptor.</text>
</comment>
<feature type="domain" description="G-protein coupled receptors family 1 profile" evidence="13">
    <location>
        <begin position="43"/>
        <end position="165"/>
    </location>
</feature>
<evidence type="ECO:0000256" key="7">
    <source>
        <dbReference type="ARBA" id="ARBA00023040"/>
    </source>
</evidence>
<dbReference type="InterPro" id="IPR050402">
    <property type="entry name" value="OR51/52/56-like"/>
</dbReference>
<proteinExistence type="inferred from homology"/>
<evidence type="ECO:0000256" key="8">
    <source>
        <dbReference type="ARBA" id="ARBA00023136"/>
    </source>
</evidence>
<evidence type="ECO:0000256" key="1">
    <source>
        <dbReference type="ARBA" id="ARBA00003929"/>
    </source>
</evidence>
<keyword evidence="5" id="KW-0552">Olfaction</keyword>
<feature type="domain" description="G-protein coupled receptors family 1 profile" evidence="13">
    <location>
        <begin position="208"/>
        <end position="459"/>
    </location>
</feature>
<feature type="transmembrane region" description="Helical" evidence="12">
    <location>
        <begin position="143"/>
        <end position="165"/>
    </location>
</feature>
<dbReference type="Gene3D" id="1.20.1070.10">
    <property type="entry name" value="Rhodopsin 7-helix transmembrane proteins"/>
    <property type="match status" value="2"/>
</dbReference>
<dbReference type="PANTHER" id="PTHR26450">
    <property type="entry name" value="OLFACTORY RECEPTOR 56B1-RELATED"/>
    <property type="match status" value="1"/>
</dbReference>
<feature type="transmembrane region" description="Helical" evidence="12">
    <location>
        <begin position="409"/>
        <end position="432"/>
    </location>
</feature>
<keyword evidence="10 11" id="KW-0807">Transducer</keyword>
<dbReference type="GO" id="GO:0004930">
    <property type="term" value="F:G protein-coupled receptor activity"/>
    <property type="evidence" value="ECO:0007669"/>
    <property type="project" value="UniProtKB-KW"/>
</dbReference>
<dbReference type="PRINTS" id="PR00245">
    <property type="entry name" value="OLFACTORYR"/>
</dbReference>
<keyword evidence="4 11" id="KW-0812">Transmembrane</keyword>
<feature type="transmembrane region" description="Helical" evidence="12">
    <location>
        <begin position="438"/>
        <end position="458"/>
    </location>
</feature>
<comment type="similarity">
    <text evidence="11">Belongs to the G-protein coupled receptor 1 family.</text>
</comment>
<reference evidence="14" key="1">
    <citation type="submission" date="2008-06" db="EMBL/GenBank/DDBJ databases">
        <title>NISC Comparative Sequencing Initiative.</title>
        <authorList>
            <person name="Antonellis A."/>
            <person name="Benjamin B."/>
            <person name="Blakesley R.W."/>
            <person name="Bouffard G.G."/>
            <person name="Brinkley C."/>
            <person name="Brooks S."/>
            <person name="Chu G."/>
            <person name="Chub I."/>
            <person name="Coleman H."/>
            <person name="Fuksenko T."/>
            <person name="Gestole M."/>
            <person name="Gregory M."/>
            <person name="Guan X."/>
            <person name="Gupta J."/>
            <person name="Gurson N."/>
            <person name="Han E."/>
            <person name="Han J."/>
            <person name="Hansen N."/>
            <person name="Hargrove A."/>
            <person name="Hines-Harris K."/>
            <person name="Ho S.-L."/>
            <person name="Hu P."/>
            <person name="Hunter G."/>
            <person name="Hurle B."/>
            <person name="Idol J.R."/>
            <person name="Johnson T."/>
            <person name="Knight E."/>
            <person name="Kwong P."/>
            <person name="Lee-Lin S.-Q."/>
            <person name="Legaspi R."/>
            <person name="Madden M."/>
            <person name="Maduro Q.L."/>
            <person name="Maduro V.B."/>
            <person name="Margulies E.H."/>
            <person name="Masiello C."/>
            <person name="Maskeri B."/>
            <person name="McDowell J."/>
            <person name="Merkulov G."/>
            <person name="Montemayor C."/>
            <person name="Mullikin J.C."/>
            <person name="Park M."/>
            <person name="Prasad A."/>
            <person name="Ramsahoye C."/>
            <person name="Reddix-Dugue N."/>
            <person name="Riebow N."/>
            <person name="Schandler K."/>
            <person name="Schueler M.G."/>
            <person name="Sison C."/>
            <person name="Smith L."/>
            <person name="Stantripop S."/>
            <person name="Thomas J.W."/>
            <person name="Thomas P.J."/>
            <person name="Tsipouri V."/>
            <person name="Young A."/>
            <person name="Green E.D."/>
        </authorList>
    </citation>
    <scope>NUCLEOTIDE SEQUENCE</scope>
</reference>
<keyword evidence="6 12" id="KW-1133">Transmembrane helix</keyword>
<dbReference type="GO" id="GO:0071396">
    <property type="term" value="P:cellular response to lipid"/>
    <property type="evidence" value="ECO:0007669"/>
    <property type="project" value="UniProtKB-ARBA"/>
</dbReference>
<dbReference type="Pfam" id="PF13853">
    <property type="entry name" value="7tm_4"/>
    <property type="match status" value="2"/>
</dbReference>
<evidence type="ECO:0000256" key="10">
    <source>
        <dbReference type="ARBA" id="ARBA00023224"/>
    </source>
</evidence>
<keyword evidence="9 11" id="KW-0675">Receptor</keyword>
<dbReference type="PROSITE" id="PS50262">
    <property type="entry name" value="G_PROTEIN_RECEP_F1_2"/>
    <property type="match status" value="2"/>
</dbReference>
<dbReference type="CDD" id="cd15222">
    <property type="entry name" value="7tmA_OR51-like"/>
    <property type="match status" value="1"/>
</dbReference>
<evidence type="ECO:0000256" key="11">
    <source>
        <dbReference type="RuleBase" id="RU000688"/>
    </source>
</evidence>
<protein>
    <submittedName>
        <fullName evidence="14">Olfactory receptor, family 51, subfamily F, member 1 (Predicted)</fullName>
    </submittedName>
</protein>
<evidence type="ECO:0000313" key="14">
    <source>
        <dbReference type="EMBL" id="ACE79102.1"/>
    </source>
</evidence>
<dbReference type="SUPFAM" id="SSF81321">
    <property type="entry name" value="Family A G protein-coupled receptor-like"/>
    <property type="match status" value="2"/>
</dbReference>
<feature type="transmembrane region" description="Helical" evidence="12">
    <location>
        <begin position="364"/>
        <end position="388"/>
    </location>
</feature>
<dbReference type="AlphaFoldDB" id="B3RF86"/>
<feature type="transmembrane region" description="Helical" evidence="12">
    <location>
        <begin position="63"/>
        <end position="89"/>
    </location>
</feature>
<dbReference type="GO" id="GO:0005886">
    <property type="term" value="C:plasma membrane"/>
    <property type="evidence" value="ECO:0007669"/>
    <property type="project" value="TreeGrafter"/>
</dbReference>
<organism evidence="14">
    <name type="scientific">Sorex araneus</name>
    <name type="common">Eurasian common shrew</name>
    <name type="synonym">European shrew</name>
    <dbReference type="NCBI Taxonomy" id="42254"/>
    <lineage>
        <taxon>Eukaryota</taxon>
        <taxon>Metazoa</taxon>
        <taxon>Chordata</taxon>
        <taxon>Craniata</taxon>
        <taxon>Vertebrata</taxon>
        <taxon>Euteleostomi</taxon>
        <taxon>Mammalia</taxon>
        <taxon>Eutheria</taxon>
        <taxon>Laurasiatheria</taxon>
        <taxon>Eulipotyphla</taxon>
        <taxon>Soricidae</taxon>
        <taxon>Soricinae</taxon>
        <taxon>Sorex</taxon>
    </lineage>
</organism>
<comment type="subcellular location">
    <subcellularLocation>
        <location evidence="2">Membrane</location>
        <topology evidence="2">Multi-pass membrane protein</topology>
    </subcellularLocation>
</comment>
<dbReference type="PANTHER" id="PTHR26450:SF46">
    <property type="entry name" value="OLFACTORY RECEPTOR 51F1"/>
    <property type="match status" value="1"/>
</dbReference>
<evidence type="ECO:0000256" key="2">
    <source>
        <dbReference type="ARBA" id="ARBA00004141"/>
    </source>
</evidence>
<evidence type="ECO:0000259" key="13">
    <source>
        <dbReference type="PROSITE" id="PS50262"/>
    </source>
</evidence>
<feature type="transmembrane region" description="Helical" evidence="12">
    <location>
        <begin position="190"/>
        <end position="216"/>
    </location>
</feature>
<evidence type="ECO:0000256" key="9">
    <source>
        <dbReference type="ARBA" id="ARBA00023170"/>
    </source>
</evidence>